<reference evidence="1 2" key="1">
    <citation type="journal article" date="2013" name="Genome Announc.">
        <title>The Draft Genome Sequence of Sphingomonas paucimobilis Strain HER1398 (Proteobacteria), Host to the Giant PAU Phage, Indicates That It Is a Member of the Genus Sphingobacterium (Bacteroidetes).</title>
        <authorList>
            <person name="White R.A.III."/>
            <person name="Suttle C.A."/>
        </authorList>
    </citation>
    <scope>NUCLEOTIDE SEQUENCE [LARGE SCALE GENOMIC DNA]</scope>
    <source>
        <strain evidence="1 2">HER1398</strain>
    </source>
</reference>
<dbReference type="STRING" id="1346330.M472_00365"/>
<accession>U2J3J2</accession>
<dbReference type="RefSeq" id="WP_021071939.1">
    <property type="nucleotide sequence ID" value="NZ_ATDL01000022.1"/>
</dbReference>
<dbReference type="eggNOG" id="ENOG502Z7N6">
    <property type="taxonomic scope" value="Bacteria"/>
</dbReference>
<sequence length="396" mass="46218">MNTPAFELSNKQRKYLGLEPVEAHWERVSLFDKYYYFEGDTIRKEISVGEQGYTERSLHEKTAENRSILLPKTAKGKSKKLNFTASQSFKGIGVYFSFWNEYLSLSNYTTQTSFYSEQLPNQKLKDLPLWLDRWIADTTPQELEAITQFSQAHRQHCKYAEGDFFAFKIGRNQWGFGRILLDVQKQIKTNKIKRDEHFGLTNLMGKCLLVKIYHQISDTRTIDLQALAQMPALPSQIIMDNHFYYGQNPIIGHLPLQTQEYDMLISYSKSISSDSPRTVYLQYGMLFRTLDIQVFDRYLLHEDDSLYLGYEENPYRKESSGFGLDTASLEDCIKAKSNLPYWQSEAAKYDTQFDLRNPTNLAIKREIFKAFGLDADKSYTENLLLVENEHLTKKQQ</sequence>
<protein>
    <submittedName>
        <fullName evidence="1">Uncharacterized protein</fullName>
    </submittedName>
</protein>
<dbReference type="PATRIC" id="fig|1346330.5.peg.3935"/>
<dbReference type="AlphaFoldDB" id="U2J3J2"/>
<evidence type="ECO:0000313" key="2">
    <source>
        <dbReference type="Proteomes" id="UP000016584"/>
    </source>
</evidence>
<dbReference type="OrthoDB" id="1814150at2"/>
<organism evidence="1 2">
    <name type="scientific">Sphingobacterium paucimobilis HER1398</name>
    <dbReference type="NCBI Taxonomy" id="1346330"/>
    <lineage>
        <taxon>Bacteria</taxon>
        <taxon>Pseudomonadati</taxon>
        <taxon>Bacteroidota</taxon>
        <taxon>Sphingobacteriia</taxon>
        <taxon>Sphingobacteriales</taxon>
        <taxon>Sphingobacteriaceae</taxon>
        <taxon>Sphingobacterium</taxon>
    </lineage>
</organism>
<gene>
    <name evidence="1" type="ORF">M472_00365</name>
</gene>
<dbReference type="Proteomes" id="UP000016584">
    <property type="component" value="Unassembled WGS sequence"/>
</dbReference>
<proteinExistence type="predicted"/>
<dbReference type="EMBL" id="ATDL01000022">
    <property type="protein sequence ID" value="ERJ57208.1"/>
    <property type="molecule type" value="Genomic_DNA"/>
</dbReference>
<dbReference type="Pfam" id="PF15428">
    <property type="entry name" value="Imm26"/>
    <property type="match status" value="1"/>
</dbReference>
<name>U2J3J2_9SPHI</name>
<keyword evidence="2" id="KW-1185">Reference proteome</keyword>
<comment type="caution">
    <text evidence="1">The sequence shown here is derived from an EMBL/GenBank/DDBJ whole genome shotgun (WGS) entry which is preliminary data.</text>
</comment>
<dbReference type="InterPro" id="IPR029278">
    <property type="entry name" value="Imm26"/>
</dbReference>
<evidence type="ECO:0000313" key="1">
    <source>
        <dbReference type="EMBL" id="ERJ57208.1"/>
    </source>
</evidence>